<organism evidence="1">
    <name type="scientific">marine sediment metagenome</name>
    <dbReference type="NCBI Taxonomy" id="412755"/>
    <lineage>
        <taxon>unclassified sequences</taxon>
        <taxon>metagenomes</taxon>
        <taxon>ecological metagenomes</taxon>
    </lineage>
</organism>
<proteinExistence type="predicted"/>
<feature type="non-terminal residue" evidence="1">
    <location>
        <position position="1"/>
    </location>
</feature>
<dbReference type="AlphaFoldDB" id="X0WXN3"/>
<protein>
    <submittedName>
        <fullName evidence="1">Uncharacterized protein</fullName>
    </submittedName>
</protein>
<sequence>GTTQIGIVIFLNDYYLQSYTIYEKELFMKTIIDYITCFQNDDLKLLTLNFKLGSGVAPLSIYLIKEIYDTFKTRKSLKVYLINESNSSKIRIQDKNRGIKTKHEASALILAMRKGFEVNQENYYEIIKQKKFLKIKNFERDESFLEDFKERERKVKEIIDRLINDDISLSNASIILE</sequence>
<evidence type="ECO:0000313" key="1">
    <source>
        <dbReference type="EMBL" id="GAG27947.1"/>
    </source>
</evidence>
<name>X0WXN3_9ZZZZ</name>
<accession>X0WXN3</accession>
<reference evidence="1" key="1">
    <citation type="journal article" date="2014" name="Front. Microbiol.">
        <title>High frequency of phylogenetically diverse reductive dehalogenase-homologous genes in deep subseafloor sedimentary metagenomes.</title>
        <authorList>
            <person name="Kawai M."/>
            <person name="Futagami T."/>
            <person name="Toyoda A."/>
            <person name="Takaki Y."/>
            <person name="Nishi S."/>
            <person name="Hori S."/>
            <person name="Arai W."/>
            <person name="Tsubouchi T."/>
            <person name="Morono Y."/>
            <person name="Uchiyama I."/>
            <person name="Ito T."/>
            <person name="Fujiyama A."/>
            <person name="Inagaki F."/>
            <person name="Takami H."/>
        </authorList>
    </citation>
    <scope>NUCLEOTIDE SEQUENCE</scope>
    <source>
        <strain evidence="1">Expedition CK06-06</strain>
    </source>
</reference>
<dbReference type="EMBL" id="BARS01032446">
    <property type="protein sequence ID" value="GAG27947.1"/>
    <property type="molecule type" value="Genomic_DNA"/>
</dbReference>
<gene>
    <name evidence="1" type="ORF">S01H1_50362</name>
</gene>
<comment type="caution">
    <text evidence="1">The sequence shown here is derived from an EMBL/GenBank/DDBJ whole genome shotgun (WGS) entry which is preliminary data.</text>
</comment>